<dbReference type="Proteomes" id="UP000735302">
    <property type="component" value="Unassembled WGS sequence"/>
</dbReference>
<evidence type="ECO:0000313" key="1">
    <source>
        <dbReference type="EMBL" id="GFO24397.1"/>
    </source>
</evidence>
<dbReference type="AlphaFoldDB" id="A0AAV4BZ53"/>
<protein>
    <submittedName>
        <fullName evidence="1">Uncharacterized protein</fullName>
    </submittedName>
</protein>
<gene>
    <name evidence="1" type="ORF">PoB_005090200</name>
</gene>
<proteinExistence type="predicted"/>
<organism evidence="1 2">
    <name type="scientific">Plakobranchus ocellatus</name>
    <dbReference type="NCBI Taxonomy" id="259542"/>
    <lineage>
        <taxon>Eukaryota</taxon>
        <taxon>Metazoa</taxon>
        <taxon>Spiralia</taxon>
        <taxon>Lophotrochozoa</taxon>
        <taxon>Mollusca</taxon>
        <taxon>Gastropoda</taxon>
        <taxon>Heterobranchia</taxon>
        <taxon>Euthyneura</taxon>
        <taxon>Panpulmonata</taxon>
        <taxon>Sacoglossa</taxon>
        <taxon>Placobranchoidea</taxon>
        <taxon>Plakobranchidae</taxon>
        <taxon>Plakobranchus</taxon>
    </lineage>
</organism>
<comment type="caution">
    <text evidence="1">The sequence shown here is derived from an EMBL/GenBank/DDBJ whole genome shotgun (WGS) entry which is preliminary data.</text>
</comment>
<sequence>MATPSFDSTEPLSTISVQEHADSVDQRCDSILNTIHLHAGYHELTEHFLKTDRSNSKAVITIFFFYKNR</sequence>
<dbReference type="EMBL" id="BLXT01005617">
    <property type="protein sequence ID" value="GFO24397.1"/>
    <property type="molecule type" value="Genomic_DNA"/>
</dbReference>
<keyword evidence="2" id="KW-1185">Reference proteome</keyword>
<reference evidence="1 2" key="1">
    <citation type="journal article" date="2021" name="Elife">
        <title>Chloroplast acquisition without the gene transfer in kleptoplastic sea slugs, Plakobranchus ocellatus.</title>
        <authorList>
            <person name="Maeda T."/>
            <person name="Takahashi S."/>
            <person name="Yoshida T."/>
            <person name="Shimamura S."/>
            <person name="Takaki Y."/>
            <person name="Nagai Y."/>
            <person name="Toyoda A."/>
            <person name="Suzuki Y."/>
            <person name="Arimoto A."/>
            <person name="Ishii H."/>
            <person name="Satoh N."/>
            <person name="Nishiyama T."/>
            <person name="Hasebe M."/>
            <person name="Maruyama T."/>
            <person name="Minagawa J."/>
            <person name="Obokata J."/>
            <person name="Shigenobu S."/>
        </authorList>
    </citation>
    <scope>NUCLEOTIDE SEQUENCE [LARGE SCALE GENOMIC DNA]</scope>
</reference>
<name>A0AAV4BZ53_9GAST</name>
<evidence type="ECO:0000313" key="2">
    <source>
        <dbReference type="Proteomes" id="UP000735302"/>
    </source>
</evidence>
<accession>A0AAV4BZ53</accession>